<dbReference type="AlphaFoldDB" id="A0A061BCM5"/>
<gene>
    <name evidence="1" type="ORF">RHTO0S_09e07866g</name>
</gene>
<dbReference type="EMBL" id="LK052944">
    <property type="protein sequence ID" value="CDR44711.1"/>
    <property type="molecule type" value="Genomic_DNA"/>
</dbReference>
<sequence>MTGVPLPSVGLLNLPDELILRIYNTLFASFPSDRVPDYDLRLARVMLNSRLFRLARIAIFREVIVRPRAPSNVPAVLTFLARQSRPLDGTHTLRIQIQPLTTPLLAAMMPRLFPQLALIDLTSASPRSILPRYLTTALSCCPNLKVLCLLGFDGLRDTSFDLRKLPALRALVVTDAPGVVKQLLQSGSSALKTLELLTLRRPLLAQSTLPWQTVRVLVLQFPDDDMDDDVDLVRASVESNLTQFVGTLQEPTHLLALERLEVTIPLPAAVASSSAPTQHTLVVRFWQTVRVLLDKSQLWSLHIDGVTGWPDAFPSIRHEHLDTLTVTWYDAAGAQPRSRLPLADLHRLLSGFPNLQQFTLQTHNMGGLQDGLWMLANEDDLPAPAEFAIFDSNLCALVQYISCTTICNCTLRRVAAGVDGTRQLRWTRSSQEESGFTFTKRTR</sequence>
<protein>
    <submittedName>
        <fullName evidence="1">RHTO0S09e07866g1_1</fullName>
    </submittedName>
</protein>
<accession>A0A061BCM5</accession>
<reference evidence="1" key="1">
    <citation type="journal article" date="2014" name="Genome Announc.">
        <title>Draft genome sequence of Rhodosporidium toruloides CECT1137, an oleaginous yeast of biotechnological interest.</title>
        <authorList>
            <person name="Morin N."/>
            <person name="Calcas X."/>
            <person name="Devillers H."/>
            <person name="Durrens P."/>
            <person name="Sherman D.J."/>
            <person name="Nicaud J.-M."/>
            <person name="Neuveglise C."/>
        </authorList>
    </citation>
    <scope>NUCLEOTIDE SEQUENCE</scope>
    <source>
        <strain evidence="1">CECT1137</strain>
    </source>
</reference>
<dbReference type="SUPFAM" id="SSF52047">
    <property type="entry name" value="RNI-like"/>
    <property type="match status" value="1"/>
</dbReference>
<proteinExistence type="predicted"/>
<evidence type="ECO:0000313" key="1">
    <source>
        <dbReference type="EMBL" id="CDR44711.1"/>
    </source>
</evidence>
<organism evidence="1">
    <name type="scientific">Rhodotorula toruloides</name>
    <name type="common">Yeast</name>
    <name type="synonym">Rhodosporidium toruloides</name>
    <dbReference type="NCBI Taxonomy" id="5286"/>
    <lineage>
        <taxon>Eukaryota</taxon>
        <taxon>Fungi</taxon>
        <taxon>Dikarya</taxon>
        <taxon>Basidiomycota</taxon>
        <taxon>Pucciniomycotina</taxon>
        <taxon>Microbotryomycetes</taxon>
        <taxon>Sporidiobolales</taxon>
        <taxon>Sporidiobolaceae</taxon>
        <taxon>Rhodotorula</taxon>
    </lineage>
</organism>
<name>A0A061BCM5_RHOTO</name>